<evidence type="ECO:0000256" key="1">
    <source>
        <dbReference type="SAM" id="MobiDB-lite"/>
    </source>
</evidence>
<gene>
    <name evidence="2" type="ORF">BDY17DRAFT_71207</name>
</gene>
<proteinExistence type="predicted"/>
<organism evidence="2 3">
    <name type="scientific">Neohortaea acidophila</name>
    <dbReference type="NCBI Taxonomy" id="245834"/>
    <lineage>
        <taxon>Eukaryota</taxon>
        <taxon>Fungi</taxon>
        <taxon>Dikarya</taxon>
        <taxon>Ascomycota</taxon>
        <taxon>Pezizomycotina</taxon>
        <taxon>Dothideomycetes</taxon>
        <taxon>Dothideomycetidae</taxon>
        <taxon>Mycosphaerellales</taxon>
        <taxon>Teratosphaeriaceae</taxon>
        <taxon>Neohortaea</taxon>
    </lineage>
</organism>
<dbReference type="EMBL" id="MU001632">
    <property type="protein sequence ID" value="KAF2486119.1"/>
    <property type="molecule type" value="Genomic_DNA"/>
</dbReference>
<accession>A0A6A6Q2A1</accession>
<dbReference type="GeneID" id="54479641"/>
<protein>
    <submittedName>
        <fullName evidence="2">Uncharacterized protein</fullName>
    </submittedName>
</protein>
<evidence type="ECO:0000313" key="2">
    <source>
        <dbReference type="EMBL" id="KAF2486119.1"/>
    </source>
</evidence>
<evidence type="ECO:0000313" key="3">
    <source>
        <dbReference type="Proteomes" id="UP000799767"/>
    </source>
</evidence>
<name>A0A6A6Q2A1_9PEZI</name>
<dbReference type="RefSeq" id="XP_033592688.1">
    <property type="nucleotide sequence ID" value="XM_033738639.1"/>
</dbReference>
<feature type="region of interest" description="Disordered" evidence="1">
    <location>
        <begin position="75"/>
        <end position="124"/>
    </location>
</feature>
<dbReference type="AlphaFoldDB" id="A0A6A6Q2A1"/>
<keyword evidence="3" id="KW-1185">Reference proteome</keyword>
<reference evidence="2" key="1">
    <citation type="journal article" date="2020" name="Stud. Mycol.">
        <title>101 Dothideomycetes genomes: a test case for predicting lifestyles and emergence of pathogens.</title>
        <authorList>
            <person name="Haridas S."/>
            <person name="Albert R."/>
            <person name="Binder M."/>
            <person name="Bloem J."/>
            <person name="Labutti K."/>
            <person name="Salamov A."/>
            <person name="Andreopoulos B."/>
            <person name="Baker S."/>
            <person name="Barry K."/>
            <person name="Bills G."/>
            <person name="Bluhm B."/>
            <person name="Cannon C."/>
            <person name="Castanera R."/>
            <person name="Culley D."/>
            <person name="Daum C."/>
            <person name="Ezra D."/>
            <person name="Gonzalez J."/>
            <person name="Henrissat B."/>
            <person name="Kuo A."/>
            <person name="Liang C."/>
            <person name="Lipzen A."/>
            <person name="Lutzoni F."/>
            <person name="Magnuson J."/>
            <person name="Mondo S."/>
            <person name="Nolan M."/>
            <person name="Ohm R."/>
            <person name="Pangilinan J."/>
            <person name="Park H.-J."/>
            <person name="Ramirez L."/>
            <person name="Alfaro M."/>
            <person name="Sun H."/>
            <person name="Tritt A."/>
            <person name="Yoshinaga Y."/>
            <person name="Zwiers L.-H."/>
            <person name="Turgeon B."/>
            <person name="Goodwin S."/>
            <person name="Spatafora J."/>
            <person name="Crous P."/>
            <person name="Grigoriev I."/>
        </authorList>
    </citation>
    <scope>NUCLEOTIDE SEQUENCE</scope>
    <source>
        <strain evidence="2">CBS 113389</strain>
    </source>
</reference>
<sequence>MATFISRPAHFLVSTTSILCSTTTLPYLTPLVTSESEPEALGGWMGFLRSCLPPPSFIPALHLHHQLARVSIGESHWPRRASPSPHPAVPQSFAPFPALHGPVLSTSSSQERRGIPGGDVAAVA</sequence>
<dbReference type="Proteomes" id="UP000799767">
    <property type="component" value="Unassembled WGS sequence"/>
</dbReference>